<proteinExistence type="predicted"/>
<dbReference type="STRING" id="1313304.CALK_1559"/>
<keyword evidence="1" id="KW-0472">Membrane</keyword>
<keyword evidence="3" id="KW-1185">Reference proteome</keyword>
<evidence type="ECO:0000313" key="3">
    <source>
        <dbReference type="Proteomes" id="UP000017148"/>
    </source>
</evidence>
<protein>
    <submittedName>
        <fullName evidence="2">Uncharacterized protein</fullName>
    </submittedName>
</protein>
<reference evidence="2 3" key="1">
    <citation type="journal article" date="2013" name="Environ. Microbiol.">
        <title>Genome analysis of Chitinivibrio alkaliphilus gen. nov., sp. nov., a novel extremely haloalkaliphilic anaerobic chitinolytic bacterium from the candidate phylum Termite Group 3.</title>
        <authorList>
            <person name="Sorokin D.Y."/>
            <person name="Gumerov V.M."/>
            <person name="Rakitin A.L."/>
            <person name="Beletsky A.V."/>
            <person name="Damste J.S."/>
            <person name="Muyzer G."/>
            <person name="Mardanov A.V."/>
            <person name="Ravin N.V."/>
        </authorList>
    </citation>
    <scope>NUCLEOTIDE SEQUENCE [LARGE SCALE GENOMIC DNA]</scope>
    <source>
        <strain evidence="2 3">ACht1</strain>
    </source>
</reference>
<keyword evidence="1" id="KW-1133">Transmembrane helix</keyword>
<organism evidence="2 3">
    <name type="scientific">Chitinivibrio alkaliphilus ACht1</name>
    <dbReference type="NCBI Taxonomy" id="1313304"/>
    <lineage>
        <taxon>Bacteria</taxon>
        <taxon>Pseudomonadati</taxon>
        <taxon>Fibrobacterota</taxon>
        <taxon>Chitinivibrionia</taxon>
        <taxon>Chitinivibrionales</taxon>
        <taxon>Chitinivibrionaceae</taxon>
        <taxon>Chitinivibrio</taxon>
    </lineage>
</organism>
<accession>U7D4S4</accession>
<dbReference type="Proteomes" id="UP000017148">
    <property type="component" value="Unassembled WGS sequence"/>
</dbReference>
<evidence type="ECO:0000256" key="1">
    <source>
        <dbReference type="SAM" id="Phobius"/>
    </source>
</evidence>
<dbReference type="InterPro" id="IPR043149">
    <property type="entry name" value="TagF_N"/>
</dbReference>
<dbReference type="EMBL" id="ASJR01000012">
    <property type="protein sequence ID" value="ERP31514.1"/>
    <property type="molecule type" value="Genomic_DNA"/>
</dbReference>
<dbReference type="Gene3D" id="3.40.50.11820">
    <property type="match status" value="1"/>
</dbReference>
<comment type="caution">
    <text evidence="2">The sequence shown here is derived from an EMBL/GenBank/DDBJ whole genome shotgun (WGS) entry which is preliminary data.</text>
</comment>
<feature type="transmembrane region" description="Helical" evidence="1">
    <location>
        <begin position="77"/>
        <end position="96"/>
    </location>
</feature>
<name>U7D4S4_9BACT</name>
<evidence type="ECO:0000313" key="2">
    <source>
        <dbReference type="EMBL" id="ERP31514.1"/>
    </source>
</evidence>
<dbReference type="AlphaFoldDB" id="U7D4S4"/>
<keyword evidence="1" id="KW-0812">Transmembrane</keyword>
<sequence length="105" mass="12203">MLVLITSMVKYCLARIYTLSTPKRELYLVGSTYGEVRSDNAIALYTYLKAEDKAVYFIENRNSGQPDHVKRGSWKSFILFFNRAASFFPIVFPIYFPACIKFPPW</sequence>
<gene>
    <name evidence="2" type="ORF">CALK_1559</name>
</gene>